<keyword evidence="3" id="KW-1185">Reference proteome</keyword>
<sequence>MNQEFDYIIAGAGASGLSLALYMLEEPALKNKQILILDKNAKNSNDRTWCFWQKEKSPFDQILHASWNELFFHSPVFSKVLEIQPYHYKMLRSRDFYRFCFRKIKESKNITFVQEEIQEINDDGTVICESQTFKGSFVFNSAFVAIPKTEGKYHLLQHFKGWFIKSEKPVFDPKRPVLMDFRIDQKGDCRFMYVLPKNEYQALVEYTIFSANLLQEEEYEFALEKHCLEELKLESYEIEETEYGVIPMTNEPIPKKQSGCVINIGTAGGHTKASTGYTFAFIQKKCRKIASNLAENKLPLEGLDSKFDKYLLYDSIFLRVLSEKNFPAWRVFSELFEKLPPKTVFDFLDENTDLLTDIRVMNSTHIPTFLKAALKEIF</sequence>
<dbReference type="EMBL" id="JANSUY010000001">
    <property type="protein sequence ID" value="MCR9013520.1"/>
    <property type="molecule type" value="Genomic_DNA"/>
</dbReference>
<proteinExistence type="predicted"/>
<keyword evidence="1" id="KW-0472">Membrane</keyword>
<gene>
    <name evidence="2" type="ORF">NU887_00665</name>
</gene>
<dbReference type="Pfam" id="PF05834">
    <property type="entry name" value="Lycopene_cycl"/>
    <property type="match status" value="1"/>
</dbReference>
<dbReference type="Gene3D" id="3.50.50.60">
    <property type="entry name" value="FAD/NAD(P)-binding domain"/>
    <property type="match status" value="1"/>
</dbReference>
<dbReference type="AlphaFoldDB" id="A0A9X2T079"/>
<evidence type="ECO:0000313" key="2">
    <source>
        <dbReference type="EMBL" id="MCR9013520.1"/>
    </source>
</evidence>
<keyword evidence="1" id="KW-1133">Transmembrane helix</keyword>
<reference evidence="2" key="1">
    <citation type="submission" date="2022-08" db="EMBL/GenBank/DDBJ databases">
        <authorList>
            <person name="Zhang D."/>
        </authorList>
    </citation>
    <scope>NUCLEOTIDE SEQUENCE</scope>
    <source>
        <strain evidence="2">XJ19-11</strain>
    </source>
</reference>
<keyword evidence="1" id="KW-0812">Transmembrane</keyword>
<evidence type="ECO:0000313" key="3">
    <source>
        <dbReference type="Proteomes" id="UP001142175"/>
    </source>
</evidence>
<name>A0A9X2T079_9BACT</name>
<dbReference type="Proteomes" id="UP001142175">
    <property type="component" value="Unassembled WGS sequence"/>
</dbReference>
<accession>A0A9X2T079</accession>
<dbReference type="InterPro" id="IPR036188">
    <property type="entry name" value="FAD/NAD-bd_sf"/>
</dbReference>
<protein>
    <submittedName>
        <fullName evidence="2">Lycopene cyclase family protein</fullName>
    </submittedName>
</protein>
<comment type="caution">
    <text evidence="2">The sequence shown here is derived from an EMBL/GenBank/DDBJ whole genome shotgun (WGS) entry which is preliminary data.</text>
</comment>
<feature type="transmembrane region" description="Helical" evidence="1">
    <location>
        <begin position="7"/>
        <end position="24"/>
    </location>
</feature>
<dbReference type="RefSeq" id="WP_258421422.1">
    <property type="nucleotide sequence ID" value="NZ_JANSUY010000001.1"/>
</dbReference>
<evidence type="ECO:0000256" key="1">
    <source>
        <dbReference type="SAM" id="Phobius"/>
    </source>
</evidence>
<organism evidence="2 3">
    <name type="scientific">Aquiflexum gelatinilyticum</name>
    <dbReference type="NCBI Taxonomy" id="2961943"/>
    <lineage>
        <taxon>Bacteria</taxon>
        <taxon>Pseudomonadati</taxon>
        <taxon>Bacteroidota</taxon>
        <taxon>Cytophagia</taxon>
        <taxon>Cytophagales</taxon>
        <taxon>Cyclobacteriaceae</taxon>
        <taxon>Aquiflexum</taxon>
    </lineage>
</organism>
<dbReference type="SUPFAM" id="SSF51905">
    <property type="entry name" value="FAD/NAD(P)-binding domain"/>
    <property type="match status" value="1"/>
</dbReference>